<dbReference type="OMA" id="VWRARTM"/>
<dbReference type="InterPro" id="IPR050317">
    <property type="entry name" value="Plant_Fungal_Acyltransferase"/>
</dbReference>
<dbReference type="InterPro" id="IPR023213">
    <property type="entry name" value="CAT-like_dom_sf"/>
</dbReference>
<dbReference type="Gene3D" id="3.30.559.10">
    <property type="entry name" value="Chloramphenicol acetyltransferase-like domain"/>
    <property type="match status" value="2"/>
</dbReference>
<reference evidence="2 3" key="1">
    <citation type="journal article" date="2011" name="Science">
        <title>The Selaginella genome identifies genetic changes associated with the evolution of vascular plants.</title>
        <authorList>
            <person name="Banks J.A."/>
            <person name="Nishiyama T."/>
            <person name="Hasebe M."/>
            <person name="Bowman J.L."/>
            <person name="Gribskov M."/>
            <person name="dePamphilis C."/>
            <person name="Albert V.A."/>
            <person name="Aono N."/>
            <person name="Aoyama T."/>
            <person name="Ambrose B.A."/>
            <person name="Ashton N.W."/>
            <person name="Axtell M.J."/>
            <person name="Barker E."/>
            <person name="Barker M.S."/>
            <person name="Bennetzen J.L."/>
            <person name="Bonawitz N.D."/>
            <person name="Chapple C."/>
            <person name="Cheng C."/>
            <person name="Correa L.G."/>
            <person name="Dacre M."/>
            <person name="DeBarry J."/>
            <person name="Dreyer I."/>
            <person name="Elias M."/>
            <person name="Engstrom E.M."/>
            <person name="Estelle M."/>
            <person name="Feng L."/>
            <person name="Finet C."/>
            <person name="Floyd S.K."/>
            <person name="Frommer W.B."/>
            <person name="Fujita T."/>
            <person name="Gramzow L."/>
            <person name="Gutensohn M."/>
            <person name="Harholt J."/>
            <person name="Hattori M."/>
            <person name="Heyl A."/>
            <person name="Hirai T."/>
            <person name="Hiwatashi Y."/>
            <person name="Ishikawa M."/>
            <person name="Iwata M."/>
            <person name="Karol K.G."/>
            <person name="Koehler B."/>
            <person name="Kolukisaoglu U."/>
            <person name="Kubo M."/>
            <person name="Kurata T."/>
            <person name="Lalonde S."/>
            <person name="Li K."/>
            <person name="Li Y."/>
            <person name="Litt A."/>
            <person name="Lyons E."/>
            <person name="Manning G."/>
            <person name="Maruyama T."/>
            <person name="Michael T.P."/>
            <person name="Mikami K."/>
            <person name="Miyazaki S."/>
            <person name="Morinaga S."/>
            <person name="Murata T."/>
            <person name="Mueller-Roeber B."/>
            <person name="Nelson D.R."/>
            <person name="Obara M."/>
            <person name="Oguri Y."/>
            <person name="Olmstead R.G."/>
            <person name="Onodera N."/>
            <person name="Petersen B.L."/>
            <person name="Pils B."/>
            <person name="Prigge M."/>
            <person name="Rensing S.A."/>
            <person name="Riano-Pachon D.M."/>
            <person name="Roberts A.W."/>
            <person name="Sato Y."/>
            <person name="Scheller H.V."/>
            <person name="Schulz B."/>
            <person name="Schulz C."/>
            <person name="Shakirov E.V."/>
            <person name="Shibagaki N."/>
            <person name="Shinohara N."/>
            <person name="Shippen D.E."/>
            <person name="Soerensen I."/>
            <person name="Sotooka R."/>
            <person name="Sugimoto N."/>
            <person name="Sugita M."/>
            <person name="Sumikawa N."/>
            <person name="Tanurdzic M."/>
            <person name="Theissen G."/>
            <person name="Ulvskov P."/>
            <person name="Wakazuki S."/>
            <person name="Weng J.K."/>
            <person name="Willats W.W."/>
            <person name="Wipf D."/>
            <person name="Wolf P.G."/>
            <person name="Yang L."/>
            <person name="Zimmer A.D."/>
            <person name="Zhu Q."/>
            <person name="Mitros T."/>
            <person name="Hellsten U."/>
            <person name="Loque D."/>
            <person name="Otillar R."/>
            <person name="Salamov A."/>
            <person name="Schmutz J."/>
            <person name="Shapiro H."/>
            <person name="Lindquist E."/>
            <person name="Lucas S."/>
            <person name="Rokhsar D."/>
            <person name="Grigoriev I.V."/>
        </authorList>
    </citation>
    <scope>NUCLEOTIDE SEQUENCE [LARGE SCALE GENOMIC DNA]</scope>
</reference>
<sequence>MDRMVPVQGTRKVLLIESIDVFIEDEYSRHVLFLTNIDQKFGYFVRSLFFFTPNPGLQVFKEILRKGLSKVLAAYPCCAGRLRINSSDKLEIDCNNQGARLGVGSCKLSISEVTAADFDEFFLEPSDNMESFEDLPLLNIQVTEMNNGYAISMLQHHTLGEATSAICFLMNFAGQCRGEELWLVPEFDRTQMKASDHPMPSFQHHEFGKQEKDSRYTVTSESVLNAESLRRSVAKGSVKQRKKYHLSRSRLAQIKQAALTDVSNCSTFEALAAQVWKANVAALPKKEVARMRFLVDTRSIIQPPLSRGFFGSAVYVVMVQARTEELLTEPLGVTAMRIQQAKKSVTEEYVRSGLDFLELHPDYWYHPDCDTVINAWPRAMSNSTQLDFGLGKPCRVEYPMHPGNKSIIFFPFSSNNEGLELSVSLEPALFPAFEQMLHAE</sequence>
<dbReference type="STRING" id="88036.D8RT16"/>
<organism evidence="3">
    <name type="scientific">Selaginella moellendorffii</name>
    <name type="common">Spikemoss</name>
    <dbReference type="NCBI Taxonomy" id="88036"/>
    <lineage>
        <taxon>Eukaryota</taxon>
        <taxon>Viridiplantae</taxon>
        <taxon>Streptophyta</taxon>
        <taxon>Embryophyta</taxon>
        <taxon>Tracheophyta</taxon>
        <taxon>Lycopodiopsida</taxon>
        <taxon>Selaginellales</taxon>
        <taxon>Selaginellaceae</taxon>
        <taxon>Selaginella</taxon>
    </lineage>
</organism>
<dbReference type="PANTHER" id="PTHR31642">
    <property type="entry name" value="TRICHOTHECENE 3-O-ACETYLTRANSFERASE"/>
    <property type="match status" value="1"/>
</dbReference>
<proteinExistence type="inferred from homology"/>
<dbReference type="Proteomes" id="UP000001514">
    <property type="component" value="Unassembled WGS sequence"/>
</dbReference>
<accession>D8RT16</accession>
<dbReference type="EMBL" id="GL377589">
    <property type="protein sequence ID" value="EFJ24434.1"/>
    <property type="molecule type" value="Genomic_DNA"/>
</dbReference>
<comment type="similarity">
    <text evidence="1">Belongs to the plant acyltransferase family.</text>
</comment>
<evidence type="ECO:0000313" key="2">
    <source>
        <dbReference type="EMBL" id="EFJ24434.1"/>
    </source>
</evidence>
<dbReference type="GO" id="GO:0016747">
    <property type="term" value="F:acyltransferase activity, transferring groups other than amino-acyl groups"/>
    <property type="evidence" value="ECO:0000318"/>
    <property type="project" value="GO_Central"/>
</dbReference>
<keyword evidence="3" id="KW-1185">Reference proteome</keyword>
<gene>
    <name evidence="2" type="ORF">SELMODRAFT_414525</name>
</gene>
<evidence type="ECO:0000313" key="3">
    <source>
        <dbReference type="Proteomes" id="UP000001514"/>
    </source>
</evidence>
<dbReference type="KEGG" id="smo:SELMODRAFT_414525"/>
<dbReference type="HOGENOM" id="CLU_014546_2_0_1"/>
<protein>
    <recommendedName>
        <fullName evidence="4">BAHD family acyltransferase, clade V</fullName>
    </recommendedName>
</protein>
<dbReference type="Gramene" id="EFJ24434">
    <property type="protein sequence ID" value="EFJ24434"/>
    <property type="gene ID" value="SELMODRAFT_414525"/>
</dbReference>
<dbReference type="eggNOG" id="ENOG502QT8C">
    <property type="taxonomic scope" value="Eukaryota"/>
</dbReference>
<dbReference type="AlphaFoldDB" id="D8RT16"/>
<dbReference type="InParanoid" id="D8RT16"/>
<dbReference type="PANTHER" id="PTHR31642:SF231">
    <property type="entry name" value="BAHD FAMILY ACYLTRANSFERASE, CLADE V"/>
    <property type="match status" value="1"/>
</dbReference>
<evidence type="ECO:0000256" key="1">
    <source>
        <dbReference type="ARBA" id="ARBA00009861"/>
    </source>
</evidence>
<dbReference type="Pfam" id="PF02458">
    <property type="entry name" value="Transferase"/>
    <property type="match status" value="1"/>
</dbReference>
<evidence type="ECO:0008006" key="4">
    <source>
        <dbReference type="Google" id="ProtNLM"/>
    </source>
</evidence>
<name>D8RT16_SELML</name>